<dbReference type="EMBL" id="FQUE01000014">
    <property type="protein sequence ID" value="SHF81978.1"/>
    <property type="molecule type" value="Genomic_DNA"/>
</dbReference>
<dbReference type="GO" id="GO:0008137">
    <property type="term" value="F:NADH dehydrogenase (ubiquinone) activity"/>
    <property type="evidence" value="ECO:0007669"/>
    <property type="project" value="InterPro"/>
</dbReference>
<dbReference type="Pfam" id="PF00507">
    <property type="entry name" value="Oxidored_q4"/>
    <property type="match status" value="1"/>
</dbReference>
<evidence type="ECO:0000256" key="7">
    <source>
        <dbReference type="RuleBase" id="RU003639"/>
    </source>
</evidence>
<dbReference type="InterPro" id="IPR038430">
    <property type="entry name" value="NDAH_ubi_oxred_su3_sf"/>
</dbReference>
<dbReference type="GO" id="GO:0030964">
    <property type="term" value="C:NADH dehydrogenase complex"/>
    <property type="evidence" value="ECO:0007669"/>
    <property type="project" value="TreeGrafter"/>
</dbReference>
<dbReference type="Gene3D" id="1.20.58.1610">
    <property type="entry name" value="NADH:ubiquinone/plastoquinone oxidoreductase, chain 3"/>
    <property type="match status" value="1"/>
</dbReference>
<keyword evidence="3" id="KW-0813">Transport</keyword>
<gene>
    <name evidence="9" type="ORF">SAMN05444339_11440</name>
</gene>
<sequence>METILTLAGIFALTLVFVVGLRAAGWSDFAGPSTAPQQRPVLGGGDPQTHAWQRFHARYYTMTLLFVAFEMEMMFMYPWAVIYVAEGGKALAEMGMFLAILSVGILYGWREGIFKWE</sequence>
<dbReference type="OrthoDB" id="9791970at2"/>
<dbReference type="Proteomes" id="UP000183987">
    <property type="component" value="Unassembled WGS sequence"/>
</dbReference>
<accession>A0A1M5ERS4</accession>
<evidence type="ECO:0000256" key="8">
    <source>
        <dbReference type="SAM" id="Phobius"/>
    </source>
</evidence>
<comment type="similarity">
    <text evidence="2 7">Belongs to the complex I subunit 3 family.</text>
</comment>
<keyword evidence="5 8" id="KW-1133">Transmembrane helix</keyword>
<dbReference type="GO" id="GO:0048038">
    <property type="term" value="F:quinone binding"/>
    <property type="evidence" value="ECO:0007669"/>
    <property type="project" value="UniProtKB-KW"/>
</dbReference>
<keyword evidence="4 7" id="KW-0812">Transmembrane</keyword>
<comment type="catalytic activity">
    <reaction evidence="7">
        <text>a quinone + NADH + 5 H(+)(in) = a quinol + NAD(+) + 4 H(+)(out)</text>
        <dbReference type="Rhea" id="RHEA:57888"/>
        <dbReference type="ChEBI" id="CHEBI:15378"/>
        <dbReference type="ChEBI" id="CHEBI:24646"/>
        <dbReference type="ChEBI" id="CHEBI:57540"/>
        <dbReference type="ChEBI" id="CHEBI:57945"/>
        <dbReference type="ChEBI" id="CHEBI:132124"/>
    </reaction>
</comment>
<keyword evidence="10" id="KW-1185">Reference proteome</keyword>
<evidence type="ECO:0000256" key="1">
    <source>
        <dbReference type="ARBA" id="ARBA00004370"/>
    </source>
</evidence>
<evidence type="ECO:0000256" key="6">
    <source>
        <dbReference type="ARBA" id="ARBA00023136"/>
    </source>
</evidence>
<dbReference type="EC" id="7.1.1.-" evidence="7"/>
<comment type="subcellular location">
    <subcellularLocation>
        <location evidence="7">Cell membrane</location>
        <topology evidence="7">Multi-pass membrane protein</topology>
    </subcellularLocation>
    <subcellularLocation>
        <location evidence="1">Membrane</location>
    </subcellularLocation>
</comment>
<dbReference type="PANTHER" id="PTHR11058:SF9">
    <property type="entry name" value="NADH-UBIQUINONE OXIDOREDUCTASE CHAIN 3"/>
    <property type="match status" value="1"/>
</dbReference>
<dbReference type="InterPro" id="IPR000440">
    <property type="entry name" value="NADH_UbQ/plastoQ_OxRdtase_su3"/>
</dbReference>
<evidence type="ECO:0000256" key="4">
    <source>
        <dbReference type="ARBA" id="ARBA00022692"/>
    </source>
</evidence>
<dbReference type="PANTHER" id="PTHR11058">
    <property type="entry name" value="NADH-UBIQUINONE OXIDOREDUCTASE CHAIN 3"/>
    <property type="match status" value="1"/>
</dbReference>
<keyword evidence="6 8" id="KW-0472">Membrane</keyword>
<dbReference type="RefSeq" id="WP_072858704.1">
    <property type="nucleotide sequence ID" value="NZ_FQUE01000014.1"/>
</dbReference>
<dbReference type="AlphaFoldDB" id="A0A1M5ERS4"/>
<dbReference type="GO" id="GO:0005886">
    <property type="term" value="C:plasma membrane"/>
    <property type="evidence" value="ECO:0007669"/>
    <property type="project" value="UniProtKB-SubCell"/>
</dbReference>
<feature type="transmembrane region" description="Helical" evidence="8">
    <location>
        <begin position="59"/>
        <end position="84"/>
    </location>
</feature>
<organism evidence="9 10">
    <name type="scientific">Loktanella atrilutea</name>
    <dbReference type="NCBI Taxonomy" id="366533"/>
    <lineage>
        <taxon>Bacteria</taxon>
        <taxon>Pseudomonadati</taxon>
        <taxon>Pseudomonadota</taxon>
        <taxon>Alphaproteobacteria</taxon>
        <taxon>Rhodobacterales</taxon>
        <taxon>Roseobacteraceae</taxon>
        <taxon>Loktanella</taxon>
    </lineage>
</organism>
<comment type="function">
    <text evidence="7">NDH-1 shuttles electrons from NADH, via FMN and iron-sulfur (Fe-S) centers, to quinones in the respiratory chain.</text>
</comment>
<evidence type="ECO:0000313" key="10">
    <source>
        <dbReference type="Proteomes" id="UP000183987"/>
    </source>
</evidence>
<keyword evidence="7" id="KW-0520">NAD</keyword>
<proteinExistence type="inferred from homology"/>
<evidence type="ECO:0000256" key="3">
    <source>
        <dbReference type="ARBA" id="ARBA00022448"/>
    </source>
</evidence>
<evidence type="ECO:0000313" key="9">
    <source>
        <dbReference type="EMBL" id="SHF81978.1"/>
    </source>
</evidence>
<protein>
    <recommendedName>
        <fullName evidence="7">NADH-quinone oxidoreductase subunit</fullName>
        <ecNumber evidence="7">7.1.1.-</ecNumber>
    </recommendedName>
</protein>
<name>A0A1M5ERS4_LOKAT</name>
<evidence type="ECO:0000256" key="2">
    <source>
        <dbReference type="ARBA" id="ARBA00008472"/>
    </source>
</evidence>
<feature type="transmembrane region" description="Helical" evidence="8">
    <location>
        <begin position="91"/>
        <end position="109"/>
    </location>
</feature>
<keyword evidence="7" id="KW-0874">Quinone</keyword>
<dbReference type="STRING" id="366533.SAMN05444339_11440"/>
<evidence type="ECO:0000256" key="5">
    <source>
        <dbReference type="ARBA" id="ARBA00022989"/>
    </source>
</evidence>
<reference evidence="10" key="1">
    <citation type="submission" date="2016-11" db="EMBL/GenBank/DDBJ databases">
        <authorList>
            <person name="Varghese N."/>
            <person name="Submissions S."/>
        </authorList>
    </citation>
    <scope>NUCLEOTIDE SEQUENCE [LARGE SCALE GENOMIC DNA]</scope>
    <source>
        <strain evidence="10">DSM 29326</strain>
    </source>
</reference>